<dbReference type="Gene3D" id="3.30.1320.10">
    <property type="match status" value="1"/>
</dbReference>
<keyword evidence="2 3" id="KW-0687">Ribonucleoprotein</keyword>
<accession>F2NUT4</accession>
<dbReference type="AlphaFoldDB" id="F2NUT4"/>
<dbReference type="HOGENOM" id="CLU_100590_5_0_12"/>
<reference evidence="4 5" key="1">
    <citation type="journal article" date="2011" name="Stand. Genomic Sci.">
        <title>Complete genome sequence of Treponema succinifaciens type strain (6091).</title>
        <authorList>
            <person name="Han C."/>
            <person name="Gronow S."/>
            <person name="Teshima H."/>
            <person name="Lapidus A."/>
            <person name="Nolan M."/>
            <person name="Lucas S."/>
            <person name="Hammon N."/>
            <person name="Deshpande S."/>
            <person name="Cheng J.F."/>
            <person name="Zeytun A."/>
            <person name="Tapia R."/>
            <person name="Goodwin L."/>
            <person name="Pitluck S."/>
            <person name="Liolios K."/>
            <person name="Pagani I."/>
            <person name="Ivanova N."/>
            <person name="Mavromatis K."/>
            <person name="Mikhailova N."/>
            <person name="Huntemann M."/>
            <person name="Pati A."/>
            <person name="Chen A."/>
            <person name="Palaniappan K."/>
            <person name="Land M."/>
            <person name="Hauser L."/>
            <person name="Brambilla E.M."/>
            <person name="Rohde M."/>
            <person name="Goker M."/>
            <person name="Woyke T."/>
            <person name="Bristow J."/>
            <person name="Eisen J.A."/>
            <person name="Markowitz V."/>
            <person name="Hugenholtz P."/>
            <person name="Kyrpides N.C."/>
            <person name="Klenk H.P."/>
            <person name="Detter J.C."/>
        </authorList>
    </citation>
    <scope>NUCLEOTIDE SEQUENCE [LARGE SCALE GENOMIC DNA]</scope>
    <source>
        <strain evidence="5">ATCC 33096 / DSM 2489 / 6091</strain>
    </source>
</reference>
<evidence type="ECO:0000256" key="3">
    <source>
        <dbReference type="HAMAP-Rule" id="MF_00385"/>
    </source>
</evidence>
<evidence type="ECO:0000256" key="2">
    <source>
        <dbReference type="ARBA" id="ARBA00023274"/>
    </source>
</evidence>
<dbReference type="GO" id="GO:0006412">
    <property type="term" value="P:translation"/>
    <property type="evidence" value="ECO:0007669"/>
    <property type="project" value="UniProtKB-UniRule"/>
</dbReference>
<dbReference type="Pfam" id="PF00886">
    <property type="entry name" value="Ribosomal_S16"/>
    <property type="match status" value="1"/>
</dbReference>
<dbReference type="PANTHER" id="PTHR12919:SF20">
    <property type="entry name" value="SMALL RIBOSOMAL SUBUNIT PROTEIN BS16M"/>
    <property type="match status" value="1"/>
</dbReference>
<dbReference type="InterPro" id="IPR000307">
    <property type="entry name" value="Ribosomal_bS16"/>
</dbReference>
<dbReference type="eggNOG" id="COG0228">
    <property type="taxonomic scope" value="Bacteria"/>
</dbReference>
<evidence type="ECO:0000313" key="5">
    <source>
        <dbReference type="Proteomes" id="UP000006852"/>
    </source>
</evidence>
<dbReference type="InterPro" id="IPR023803">
    <property type="entry name" value="Ribosomal_bS16_dom_sf"/>
</dbReference>
<dbReference type="GeneID" id="302998158"/>
<keyword evidence="5" id="KW-1185">Reference proteome</keyword>
<proteinExistence type="inferred from homology"/>
<name>F2NUT4_TRES6</name>
<dbReference type="Proteomes" id="UP000006852">
    <property type="component" value="Chromosome"/>
</dbReference>
<dbReference type="GO" id="GO:0015935">
    <property type="term" value="C:small ribosomal subunit"/>
    <property type="evidence" value="ECO:0007669"/>
    <property type="project" value="TreeGrafter"/>
</dbReference>
<keyword evidence="1 3" id="KW-0689">Ribosomal protein</keyword>
<dbReference type="RefSeq" id="WP_013701207.1">
    <property type="nucleotide sequence ID" value="NC_015385.1"/>
</dbReference>
<dbReference type="OrthoDB" id="9807878at2"/>
<dbReference type="PANTHER" id="PTHR12919">
    <property type="entry name" value="30S RIBOSOMAL PROTEIN S16"/>
    <property type="match status" value="1"/>
</dbReference>
<dbReference type="KEGG" id="tsu:Tresu_0995"/>
<dbReference type="HAMAP" id="MF_00385">
    <property type="entry name" value="Ribosomal_bS16"/>
    <property type="match status" value="1"/>
</dbReference>
<gene>
    <name evidence="3" type="primary">rpsP</name>
    <name evidence="4" type="ordered locus">Tresu_0995</name>
</gene>
<sequence length="88" mass="9802">MVKIRLKKMGTKKRPDYRIVVLDAAKPRDGATIEEIGQYHPIAAEGSQTSFNEERAKYWISVGAQPTEIVKKIFRQGGLAADGTKITK</sequence>
<dbReference type="GO" id="GO:0003735">
    <property type="term" value="F:structural constituent of ribosome"/>
    <property type="evidence" value="ECO:0007669"/>
    <property type="project" value="InterPro"/>
</dbReference>
<dbReference type="EMBL" id="CP002631">
    <property type="protein sequence ID" value="AEB13915.1"/>
    <property type="molecule type" value="Genomic_DNA"/>
</dbReference>
<dbReference type="SUPFAM" id="SSF54565">
    <property type="entry name" value="Ribosomal protein S16"/>
    <property type="match status" value="1"/>
</dbReference>
<dbReference type="GO" id="GO:0005737">
    <property type="term" value="C:cytoplasm"/>
    <property type="evidence" value="ECO:0007669"/>
    <property type="project" value="UniProtKB-ARBA"/>
</dbReference>
<reference evidence="5" key="2">
    <citation type="submission" date="2011-04" db="EMBL/GenBank/DDBJ databases">
        <title>The complete genome of chromosome of Treponema succinifaciens DSM 2489.</title>
        <authorList>
            <person name="Lucas S."/>
            <person name="Copeland A."/>
            <person name="Lapidus A."/>
            <person name="Bruce D."/>
            <person name="Goodwin L."/>
            <person name="Pitluck S."/>
            <person name="Peters L."/>
            <person name="Kyrpides N."/>
            <person name="Mavromatis K."/>
            <person name="Ivanova N."/>
            <person name="Ovchinnikova G."/>
            <person name="Teshima H."/>
            <person name="Detter J.C."/>
            <person name="Tapia R."/>
            <person name="Han C."/>
            <person name="Land M."/>
            <person name="Hauser L."/>
            <person name="Markowitz V."/>
            <person name="Cheng J.-F."/>
            <person name="Hugenholtz P."/>
            <person name="Woyke T."/>
            <person name="Wu D."/>
            <person name="Gronow S."/>
            <person name="Wellnitz S."/>
            <person name="Brambilla E."/>
            <person name="Klenk H.-P."/>
            <person name="Eisen J.A."/>
        </authorList>
    </citation>
    <scope>NUCLEOTIDE SEQUENCE [LARGE SCALE GENOMIC DNA]</scope>
    <source>
        <strain evidence="5">ATCC 33096 / DSM 2489 / 6091</strain>
    </source>
</reference>
<evidence type="ECO:0000313" key="4">
    <source>
        <dbReference type="EMBL" id="AEB13915.1"/>
    </source>
</evidence>
<comment type="similarity">
    <text evidence="3">Belongs to the bacterial ribosomal protein bS16 family.</text>
</comment>
<evidence type="ECO:0000256" key="1">
    <source>
        <dbReference type="ARBA" id="ARBA00022980"/>
    </source>
</evidence>
<dbReference type="STRING" id="869209.Tresu_0995"/>
<organism evidence="4 5">
    <name type="scientific">Treponema succinifaciens (strain ATCC 33096 / DSM 2489 / 6091)</name>
    <dbReference type="NCBI Taxonomy" id="869209"/>
    <lineage>
        <taxon>Bacteria</taxon>
        <taxon>Pseudomonadati</taxon>
        <taxon>Spirochaetota</taxon>
        <taxon>Spirochaetia</taxon>
        <taxon>Spirochaetales</taxon>
        <taxon>Treponemataceae</taxon>
        <taxon>Treponema</taxon>
    </lineage>
</organism>
<protein>
    <recommendedName>
        <fullName evidence="3">Small ribosomal subunit protein bS16</fullName>
    </recommendedName>
</protein>
<dbReference type="NCBIfam" id="TIGR00002">
    <property type="entry name" value="S16"/>
    <property type="match status" value="1"/>
</dbReference>